<dbReference type="InParanoid" id="A0A2T3B9L8"/>
<dbReference type="Proteomes" id="UP000241818">
    <property type="component" value="Unassembled WGS sequence"/>
</dbReference>
<evidence type="ECO:0000313" key="2">
    <source>
        <dbReference type="Proteomes" id="UP000241818"/>
    </source>
</evidence>
<accession>A0A2T3B9L8</accession>
<sequence length="160" mass="18070">MSRWNRCRSPAGCGGVQTYTRCGCVWIQLFPGYTSNAGSICSVTLLCATIDFPDSLFMSVFRSSSSSFLIPSYYSSSITPTLSPHINRHRTYSRPVVRDVADRGWLVGRTSCCMAWPSLATIWPPRGYYPAILSPSFSPDSDRGTLSFSEMRWQWRRCYC</sequence>
<proteinExistence type="predicted"/>
<evidence type="ECO:0000313" key="1">
    <source>
        <dbReference type="EMBL" id="PSS25013.1"/>
    </source>
</evidence>
<organism evidence="1 2">
    <name type="scientific">Amorphotheca resinae ATCC 22711</name>
    <dbReference type="NCBI Taxonomy" id="857342"/>
    <lineage>
        <taxon>Eukaryota</taxon>
        <taxon>Fungi</taxon>
        <taxon>Dikarya</taxon>
        <taxon>Ascomycota</taxon>
        <taxon>Pezizomycotina</taxon>
        <taxon>Leotiomycetes</taxon>
        <taxon>Helotiales</taxon>
        <taxon>Amorphothecaceae</taxon>
        <taxon>Amorphotheca</taxon>
    </lineage>
</organism>
<dbReference type="EMBL" id="KZ679007">
    <property type="protein sequence ID" value="PSS25013.1"/>
    <property type="molecule type" value="Genomic_DNA"/>
</dbReference>
<dbReference type="GeneID" id="36572217"/>
<keyword evidence="2" id="KW-1185">Reference proteome</keyword>
<gene>
    <name evidence="1" type="ORF">M430DRAFT_197468</name>
</gene>
<dbReference type="AlphaFoldDB" id="A0A2T3B9L8"/>
<name>A0A2T3B9L8_AMORE</name>
<reference evidence="1 2" key="1">
    <citation type="journal article" date="2018" name="New Phytol.">
        <title>Comparative genomics and transcriptomics depict ericoid mycorrhizal fungi as versatile saprotrophs and plant mutualists.</title>
        <authorList>
            <person name="Martino E."/>
            <person name="Morin E."/>
            <person name="Grelet G.A."/>
            <person name="Kuo A."/>
            <person name="Kohler A."/>
            <person name="Daghino S."/>
            <person name="Barry K.W."/>
            <person name="Cichocki N."/>
            <person name="Clum A."/>
            <person name="Dockter R.B."/>
            <person name="Hainaut M."/>
            <person name="Kuo R.C."/>
            <person name="LaButti K."/>
            <person name="Lindahl B.D."/>
            <person name="Lindquist E.A."/>
            <person name="Lipzen A."/>
            <person name="Khouja H.R."/>
            <person name="Magnuson J."/>
            <person name="Murat C."/>
            <person name="Ohm R.A."/>
            <person name="Singer S.W."/>
            <person name="Spatafora J.W."/>
            <person name="Wang M."/>
            <person name="Veneault-Fourrey C."/>
            <person name="Henrissat B."/>
            <person name="Grigoriev I.V."/>
            <person name="Martin F.M."/>
            <person name="Perotto S."/>
        </authorList>
    </citation>
    <scope>NUCLEOTIDE SEQUENCE [LARGE SCALE GENOMIC DNA]</scope>
    <source>
        <strain evidence="1 2">ATCC 22711</strain>
    </source>
</reference>
<protein>
    <submittedName>
        <fullName evidence="1">Uncharacterized protein</fullName>
    </submittedName>
</protein>
<dbReference type="RefSeq" id="XP_024723612.1">
    <property type="nucleotide sequence ID" value="XM_024864136.1"/>
</dbReference>